<feature type="transmembrane region" description="Helical" evidence="9">
    <location>
        <begin position="806"/>
        <end position="829"/>
    </location>
</feature>
<evidence type="ECO:0000256" key="9">
    <source>
        <dbReference type="RuleBase" id="RU362035"/>
    </source>
</evidence>
<feature type="transmembrane region" description="Helical" evidence="9">
    <location>
        <begin position="583"/>
        <end position="602"/>
    </location>
</feature>
<reference evidence="12 13" key="1">
    <citation type="submission" date="2015-12" db="EMBL/GenBank/DDBJ databases">
        <title>Draft genome of the nematode, Onchocerca flexuosa.</title>
        <authorList>
            <person name="Mitreva M."/>
        </authorList>
    </citation>
    <scope>NUCLEOTIDE SEQUENCE [LARGE SCALE GENOMIC DNA]</scope>
    <source>
        <strain evidence="12">Red Deer</strain>
    </source>
</reference>
<keyword evidence="8 9" id="KW-0472">Membrane</keyword>
<keyword evidence="7 9" id="KW-0406">Ion transport</keyword>
<dbReference type="PANTHER" id="PTHR11453">
    <property type="entry name" value="ANION EXCHANGE PROTEIN"/>
    <property type="match status" value="1"/>
</dbReference>
<evidence type="ECO:0000256" key="6">
    <source>
        <dbReference type="ARBA" id="ARBA00022989"/>
    </source>
</evidence>
<proteinExistence type="inferred from homology"/>
<dbReference type="GO" id="GO:0008509">
    <property type="term" value="F:monoatomic anion transmembrane transporter activity"/>
    <property type="evidence" value="ECO:0007669"/>
    <property type="project" value="InterPro"/>
</dbReference>
<dbReference type="PANTHER" id="PTHR11453:SF47">
    <property type="entry name" value="ANION EXCHANGE PROTEIN"/>
    <property type="match status" value="1"/>
</dbReference>
<evidence type="ECO:0000256" key="7">
    <source>
        <dbReference type="ARBA" id="ARBA00023065"/>
    </source>
</evidence>
<comment type="caution">
    <text evidence="9">Lacks conserved residue(s) required for the propagation of feature annotation.</text>
</comment>
<dbReference type="Proteomes" id="UP000242913">
    <property type="component" value="Unassembled WGS sequence"/>
</dbReference>
<dbReference type="GO" id="GO:0051453">
    <property type="term" value="P:regulation of intracellular pH"/>
    <property type="evidence" value="ECO:0007669"/>
    <property type="project" value="TreeGrafter"/>
</dbReference>
<evidence type="ECO:0000259" key="11">
    <source>
        <dbReference type="Pfam" id="PF07565"/>
    </source>
</evidence>
<keyword evidence="13" id="KW-1185">Reference proteome</keyword>
<dbReference type="InterPro" id="IPR013769">
    <property type="entry name" value="Band3_cytoplasmic_dom"/>
</dbReference>
<dbReference type="Gene3D" id="1.10.287.570">
    <property type="entry name" value="Helical hairpin bin"/>
    <property type="match status" value="1"/>
</dbReference>
<feature type="transmembrane region" description="Helical" evidence="9">
    <location>
        <begin position="501"/>
        <end position="520"/>
    </location>
</feature>
<keyword evidence="6 9" id="KW-1133">Transmembrane helix</keyword>
<dbReference type="InterPro" id="IPR011531">
    <property type="entry name" value="HCO3_transpt-like_TM_dom"/>
</dbReference>
<keyword evidence="3 9" id="KW-0813">Transport</keyword>
<evidence type="ECO:0000313" key="12">
    <source>
        <dbReference type="EMBL" id="OZC08182.1"/>
    </source>
</evidence>
<evidence type="ECO:0000256" key="3">
    <source>
        <dbReference type="ARBA" id="ARBA00022448"/>
    </source>
</evidence>
<gene>
    <name evidence="12" type="ORF">X798_04798</name>
</gene>
<dbReference type="FunFam" id="1.10.287.570:FF:000001">
    <property type="entry name" value="Anion exchange protein"/>
    <property type="match status" value="1"/>
</dbReference>
<feature type="transmembrane region" description="Helical" evidence="9">
    <location>
        <begin position="614"/>
        <end position="633"/>
    </location>
</feature>
<dbReference type="SUPFAM" id="SSF55804">
    <property type="entry name" value="Phoshotransferase/anion transport protein"/>
    <property type="match status" value="1"/>
</dbReference>
<evidence type="ECO:0000256" key="5">
    <source>
        <dbReference type="ARBA" id="ARBA00022692"/>
    </source>
</evidence>
<dbReference type="EMBL" id="KZ270013">
    <property type="protein sequence ID" value="OZC08182.1"/>
    <property type="molecule type" value="Genomic_DNA"/>
</dbReference>
<evidence type="ECO:0000256" key="4">
    <source>
        <dbReference type="ARBA" id="ARBA00022475"/>
    </source>
</evidence>
<feature type="domain" description="Bicarbonate transporter-like transmembrane" evidence="10">
    <location>
        <begin position="472"/>
        <end position="924"/>
    </location>
</feature>
<feature type="transmembrane region" description="Helical" evidence="9">
    <location>
        <begin position="885"/>
        <end position="904"/>
    </location>
</feature>
<dbReference type="Pfam" id="PF00955">
    <property type="entry name" value="HCO3_cotransp"/>
    <property type="match status" value="1"/>
</dbReference>
<feature type="transmembrane region" description="Helical" evidence="9">
    <location>
        <begin position="716"/>
        <end position="733"/>
    </location>
</feature>
<keyword evidence="4" id="KW-1003">Cell membrane</keyword>
<evidence type="ECO:0000256" key="2">
    <source>
        <dbReference type="ARBA" id="ARBA00010993"/>
    </source>
</evidence>
<feature type="transmembrane region" description="Helical" evidence="9">
    <location>
        <begin position="541"/>
        <end position="563"/>
    </location>
</feature>
<comment type="similarity">
    <text evidence="2 9">Belongs to the anion exchanger (TC 2.A.31) family.</text>
</comment>
<accession>A0A238BSF8</accession>
<sequence length="951" mass="106292">MDTGQPISIWYISGDMPSDLSAGLKAETSELELIEKDLASTHYINNQQNIHPSFHSASKHSGFPFNETILPKSASPVSFNITDSGGGDNVKKNSHNQDVEGTDHHWGQPHVAFLSFHALLSLRKFMRTGMILLDCKAKTFVEVCDQIVNAMIYEGITCKRRDIMQILAMKQAHPLSRRMTPLSLAGSVFDRRSDCNLVGANITDNAKLRIGINIDLLKREHSFQMCNLHTQPAITEVDEMENSALSGIKGIPNSILKQQSFPDLPTVPAVQERLCLNPPKQSTTAHFISDSLGKVRTHSSELHKGEDILRKLPEGTETAQIFVGVIPNLTKTHFVMLRLSEPTTMPEILDGEVPLRFVVVILGPSQPDVSYHEMGRSIATLMTNMEFNALAYEANVREELISGVDNFLDDSVVIPPGEIDSKRLLSGDEIRKALKKRQNPKVAEEENSLPPKIEQRNNANFERQFEKREKYRFFSGMISDFEKRFPYYGSDYRDALNFQCLTSVVFMFCASFAPAITFGGKYTNEKIGILETLMAQCICGILWGIFAVQPLMIMSATGPVLVFEVSLYAFCTNLSIDFLTVRLYAGLWVLLISIITVAIDGSRMLCYVTRFTEDIFASLISVIFIAESLRFLYQTFIHNPVANFEFYHHIRQECEVHAITGNGNNSDVITICGGEPNTALLTTFIMISTFALAYGLRQLRQSYYLGRTLRRALGDFGVLISIAAVAGIAHLLVPDPYLQRLEVPDHFGFTNIEARQHGLFVSAYLPLNQLWIVFGSKNSFIRNNYRLLLSRKDRCLVKGSGLHWDLLLMGVCTLLCSIFGLPWMCAAAVQSLAHCSSLSVPKKTAPGERAGVDYVLEQRVTTIGVSLLMGLFAFGGSYLRLPLASLFGVFLYLGVTNLTGLQFVQRIILFFIPEKYFPDTPYTESLDGNDESSNEDGWLEKDFFEDAPLPV</sequence>
<dbReference type="Pfam" id="PF07565">
    <property type="entry name" value="Band_3_cyto"/>
    <property type="match status" value="1"/>
</dbReference>
<dbReference type="NCBIfam" id="TIGR00834">
    <property type="entry name" value="ae"/>
    <property type="match status" value="1"/>
</dbReference>
<protein>
    <recommendedName>
        <fullName evidence="9">Anion exchange protein</fullName>
    </recommendedName>
</protein>
<feature type="domain" description="Band 3 cytoplasmic" evidence="11">
    <location>
        <begin position="97"/>
        <end position="421"/>
    </location>
</feature>
<dbReference type="GO" id="GO:0005452">
    <property type="term" value="F:solute:inorganic anion antiporter activity"/>
    <property type="evidence" value="ECO:0007669"/>
    <property type="project" value="InterPro"/>
</dbReference>
<dbReference type="AlphaFoldDB" id="A0A238BSF8"/>
<feature type="transmembrane region" description="Helical" evidence="9">
    <location>
        <begin position="678"/>
        <end position="696"/>
    </location>
</feature>
<dbReference type="GO" id="GO:0015701">
    <property type="term" value="P:bicarbonate transport"/>
    <property type="evidence" value="ECO:0007669"/>
    <property type="project" value="TreeGrafter"/>
</dbReference>
<evidence type="ECO:0000259" key="10">
    <source>
        <dbReference type="Pfam" id="PF00955"/>
    </source>
</evidence>
<name>A0A238BSF8_9BILA</name>
<feature type="transmembrane region" description="Helical" evidence="9">
    <location>
        <begin position="860"/>
        <end position="879"/>
    </location>
</feature>
<keyword evidence="5 9" id="KW-0812">Transmembrane</keyword>
<dbReference type="GO" id="GO:0005886">
    <property type="term" value="C:plasma membrane"/>
    <property type="evidence" value="ECO:0007669"/>
    <property type="project" value="UniProtKB-SubCell"/>
</dbReference>
<dbReference type="Gene3D" id="3.40.930.10">
    <property type="entry name" value="Mannitol-specific EII, Chain A"/>
    <property type="match status" value="1"/>
</dbReference>
<evidence type="ECO:0000256" key="1">
    <source>
        <dbReference type="ARBA" id="ARBA00004651"/>
    </source>
</evidence>
<dbReference type="PRINTS" id="PR01231">
    <property type="entry name" value="HCO3TRNSPORT"/>
</dbReference>
<evidence type="ECO:0000256" key="8">
    <source>
        <dbReference type="ARBA" id="ARBA00023136"/>
    </source>
</evidence>
<evidence type="ECO:0000313" key="13">
    <source>
        <dbReference type="Proteomes" id="UP000242913"/>
    </source>
</evidence>
<dbReference type="InterPro" id="IPR016152">
    <property type="entry name" value="PTrfase/Anion_transptr"/>
</dbReference>
<dbReference type="OrthoDB" id="1735926at2759"/>
<comment type="subcellular location">
    <subcellularLocation>
        <location evidence="1">Cell membrane</location>
        <topology evidence="1">Multi-pass membrane protein</topology>
    </subcellularLocation>
    <subcellularLocation>
        <location evidence="9">Membrane</location>
        <topology evidence="9">Multi-pass membrane protein</topology>
    </subcellularLocation>
</comment>
<dbReference type="InterPro" id="IPR003020">
    <property type="entry name" value="HCO3_transpt_euk"/>
</dbReference>
<organism evidence="12 13">
    <name type="scientific">Onchocerca flexuosa</name>
    <dbReference type="NCBI Taxonomy" id="387005"/>
    <lineage>
        <taxon>Eukaryota</taxon>
        <taxon>Metazoa</taxon>
        <taxon>Ecdysozoa</taxon>
        <taxon>Nematoda</taxon>
        <taxon>Chromadorea</taxon>
        <taxon>Rhabditida</taxon>
        <taxon>Spirurina</taxon>
        <taxon>Spiruromorpha</taxon>
        <taxon>Filarioidea</taxon>
        <taxon>Onchocercidae</taxon>
        <taxon>Onchocerca</taxon>
    </lineage>
</organism>